<keyword evidence="4" id="KW-0812">Transmembrane</keyword>
<dbReference type="GO" id="GO:0006355">
    <property type="term" value="P:regulation of DNA-templated transcription"/>
    <property type="evidence" value="ECO:0007669"/>
    <property type="project" value="InterPro"/>
</dbReference>
<dbReference type="Proteomes" id="UP000234530">
    <property type="component" value="Chromosome"/>
</dbReference>
<dbReference type="InterPro" id="IPR016032">
    <property type="entry name" value="Sig_transdc_resp-reg_C-effctor"/>
</dbReference>
<evidence type="ECO:0000256" key="1">
    <source>
        <dbReference type="ARBA" id="ARBA00023015"/>
    </source>
</evidence>
<dbReference type="InterPro" id="IPR000792">
    <property type="entry name" value="Tscrpt_reg_LuxR_C"/>
</dbReference>
<dbReference type="InterPro" id="IPR036388">
    <property type="entry name" value="WH-like_DNA-bd_sf"/>
</dbReference>
<evidence type="ECO:0000313" key="6">
    <source>
        <dbReference type="EMBL" id="AUH63302.1"/>
    </source>
</evidence>
<dbReference type="OrthoDB" id="8277135at2"/>
<dbReference type="SMART" id="SM00421">
    <property type="entry name" value="HTH_LUXR"/>
    <property type="match status" value="1"/>
</dbReference>
<reference evidence="6 7" key="1">
    <citation type="journal article" date="2013" name="Antonie Van Leeuwenhoek">
        <title>Paracoccus zhejiangensis sp. nov., isolated from activated sludge in wastewater-treatment system.</title>
        <authorList>
            <person name="Wu Z.G."/>
            <person name="Zhang D.F."/>
            <person name="Liu Y.L."/>
            <person name="Wang F."/>
            <person name="Jiang X."/>
            <person name="Li C."/>
            <person name="Li S.P."/>
            <person name="Hong Q."/>
            <person name="Li W.J."/>
        </authorList>
    </citation>
    <scope>NUCLEOTIDE SEQUENCE [LARGE SCALE GENOMIC DNA]</scope>
    <source>
        <strain evidence="6 7">J6</strain>
    </source>
</reference>
<keyword evidence="2" id="KW-0238">DNA-binding</keyword>
<keyword evidence="7" id="KW-1185">Reference proteome</keyword>
<keyword evidence="3" id="KW-0804">Transcription</keyword>
<evidence type="ECO:0000256" key="2">
    <source>
        <dbReference type="ARBA" id="ARBA00023125"/>
    </source>
</evidence>
<dbReference type="GO" id="GO:0003677">
    <property type="term" value="F:DNA binding"/>
    <property type="evidence" value="ECO:0007669"/>
    <property type="project" value="UniProtKB-KW"/>
</dbReference>
<protein>
    <recommendedName>
        <fullName evidence="5">HTH luxR-type domain-containing protein</fullName>
    </recommendedName>
</protein>
<keyword evidence="4" id="KW-1133">Transmembrane helix</keyword>
<dbReference type="KEGG" id="pzh:CX676_03305"/>
<feature type="transmembrane region" description="Helical" evidence="4">
    <location>
        <begin position="56"/>
        <end position="76"/>
    </location>
</feature>
<dbReference type="Gene3D" id="1.10.10.10">
    <property type="entry name" value="Winged helix-like DNA-binding domain superfamily/Winged helix DNA-binding domain"/>
    <property type="match status" value="1"/>
</dbReference>
<keyword evidence="1" id="KW-0805">Transcription regulation</keyword>
<evidence type="ECO:0000259" key="5">
    <source>
        <dbReference type="SMART" id="SM00421"/>
    </source>
</evidence>
<gene>
    <name evidence="6" type="ORF">CX676_03305</name>
</gene>
<feature type="domain" description="HTH luxR-type" evidence="5">
    <location>
        <begin position="107"/>
        <end position="164"/>
    </location>
</feature>
<dbReference type="EMBL" id="CP025430">
    <property type="protein sequence ID" value="AUH63302.1"/>
    <property type="molecule type" value="Genomic_DNA"/>
</dbReference>
<dbReference type="SUPFAM" id="SSF46894">
    <property type="entry name" value="C-terminal effector domain of the bipartite response regulators"/>
    <property type="match status" value="1"/>
</dbReference>
<dbReference type="PANTHER" id="PTHR44688:SF16">
    <property type="entry name" value="DNA-BINDING TRANSCRIPTIONAL ACTIVATOR DEVR_DOSR"/>
    <property type="match status" value="1"/>
</dbReference>
<dbReference type="PANTHER" id="PTHR44688">
    <property type="entry name" value="DNA-BINDING TRANSCRIPTIONAL ACTIVATOR DEVR_DOSR"/>
    <property type="match status" value="1"/>
</dbReference>
<keyword evidence="4" id="KW-0472">Membrane</keyword>
<accession>A0A2H5EVH8</accession>
<dbReference type="RefSeq" id="WP_101751344.1">
    <property type="nucleotide sequence ID" value="NZ_CP025430.1"/>
</dbReference>
<evidence type="ECO:0000256" key="4">
    <source>
        <dbReference type="SAM" id="Phobius"/>
    </source>
</evidence>
<evidence type="ECO:0000313" key="7">
    <source>
        <dbReference type="Proteomes" id="UP000234530"/>
    </source>
</evidence>
<sequence>MRSRTSGLRRFLTRKRLGLTLLLLFQILCAAVFIADILSSVIGLETRPLSWRSREMLELGAALGLVIGIALGAWALRMTVAERNAVEERLRRASGAFAEILNQRFAEWRLTPAERDVALFAIKGMSTAEIATLRETSDGTVKAQTNAIYRKAGVSGRTQLLSLFIEELMRDDDPLRLGNPASEVAGRPSRSVA</sequence>
<proteinExistence type="predicted"/>
<evidence type="ECO:0000256" key="3">
    <source>
        <dbReference type="ARBA" id="ARBA00023163"/>
    </source>
</evidence>
<name>A0A2H5EVH8_9RHOB</name>
<dbReference type="AlphaFoldDB" id="A0A2H5EVH8"/>
<feature type="transmembrane region" description="Helical" evidence="4">
    <location>
        <begin position="21"/>
        <end position="44"/>
    </location>
</feature>
<dbReference type="Pfam" id="PF00196">
    <property type="entry name" value="GerE"/>
    <property type="match status" value="1"/>
</dbReference>
<organism evidence="6 7">
    <name type="scientific">Paracoccus zhejiangensis</name>
    <dbReference type="NCBI Taxonomy" id="1077935"/>
    <lineage>
        <taxon>Bacteria</taxon>
        <taxon>Pseudomonadati</taxon>
        <taxon>Pseudomonadota</taxon>
        <taxon>Alphaproteobacteria</taxon>
        <taxon>Rhodobacterales</taxon>
        <taxon>Paracoccaceae</taxon>
        <taxon>Paracoccus</taxon>
    </lineage>
</organism>